<reference evidence="1" key="2">
    <citation type="submission" date="2025-09" db="UniProtKB">
        <authorList>
            <consortium name="Ensembl"/>
        </authorList>
    </citation>
    <scope>IDENTIFICATION</scope>
</reference>
<dbReference type="InterPro" id="IPR004244">
    <property type="entry name" value="Transposase_22"/>
</dbReference>
<evidence type="ECO:0000313" key="2">
    <source>
        <dbReference type="Proteomes" id="UP000265020"/>
    </source>
</evidence>
<organism evidence="1 2">
    <name type="scientific">Cyprinodon variegatus</name>
    <name type="common">Sheepshead minnow</name>
    <dbReference type="NCBI Taxonomy" id="28743"/>
    <lineage>
        <taxon>Eukaryota</taxon>
        <taxon>Metazoa</taxon>
        <taxon>Chordata</taxon>
        <taxon>Craniata</taxon>
        <taxon>Vertebrata</taxon>
        <taxon>Euteleostomi</taxon>
        <taxon>Actinopterygii</taxon>
        <taxon>Neopterygii</taxon>
        <taxon>Teleostei</taxon>
        <taxon>Neoteleostei</taxon>
        <taxon>Acanthomorphata</taxon>
        <taxon>Ovalentaria</taxon>
        <taxon>Atherinomorphae</taxon>
        <taxon>Cyprinodontiformes</taxon>
        <taxon>Cyprinodontidae</taxon>
        <taxon>Cyprinodon</taxon>
    </lineage>
</organism>
<dbReference type="PANTHER" id="PTHR11505">
    <property type="entry name" value="L1 TRANSPOSABLE ELEMENT-RELATED"/>
    <property type="match status" value="1"/>
</dbReference>
<dbReference type="Proteomes" id="UP000265020">
    <property type="component" value="Unassembled WGS sequence"/>
</dbReference>
<reference evidence="1" key="1">
    <citation type="submission" date="2025-08" db="UniProtKB">
        <authorList>
            <consortium name="Ensembl"/>
        </authorList>
    </citation>
    <scope>IDENTIFICATION</scope>
</reference>
<keyword evidence="2" id="KW-1185">Reference proteome</keyword>
<protein>
    <submittedName>
        <fullName evidence="1">Uncharacterized protein</fullName>
    </submittedName>
</protein>
<dbReference type="GeneTree" id="ENSGT01030000234923"/>
<dbReference type="Gene3D" id="3.30.250.20">
    <property type="entry name" value="L1 transposable element, C-terminal domain"/>
    <property type="match status" value="1"/>
</dbReference>
<dbReference type="InterPro" id="IPR042566">
    <property type="entry name" value="L1_C"/>
</dbReference>
<dbReference type="OMA" id="GANEFHI"/>
<name>A0A3Q2C810_CYPVA</name>
<dbReference type="Ensembl" id="ENSCVAT00000014463.1">
    <property type="protein sequence ID" value="ENSCVAP00000000799.1"/>
    <property type="gene ID" value="ENSCVAG00000001739.1"/>
</dbReference>
<dbReference type="AlphaFoldDB" id="A0A3Q2C810"/>
<sequence>MNEDLLRTGDLSLTLSYPCDLGLRSSYKGNLMIECFGTFTCSVYSSKGVVMMVKQVDLKVSLQSIWDAIRQVKGQVTTHVNAHLDMKIGIVQAGLMDIQQILTTITGQVTELQQRGSVNEDQADNLLARVCALEKDNAYLKEKVEDLENQSRRSNMRFIGVPEKMEGADMIAFIGQTIQSVLGKENFPVVPPVERAPILVKFLNFQDKVKILRLPREKGNLQIGANEFHIYPDFSPGLIKKRCEFDEVKKKLCGTDMKYSLQYPSTLRVTVEGKIKLLHCPKDAEAFFHDIPAERGRR</sequence>
<proteinExistence type="predicted"/>
<evidence type="ECO:0000313" key="1">
    <source>
        <dbReference type="Ensembl" id="ENSCVAP00000000799.1"/>
    </source>
</evidence>
<accession>A0A3Q2C810</accession>